<dbReference type="WBParaSite" id="L893_g10733.t1">
    <property type="protein sequence ID" value="L893_g10733.t1"/>
    <property type="gene ID" value="L893_g10733"/>
</dbReference>
<feature type="coiled-coil region" evidence="1">
    <location>
        <begin position="347"/>
        <end position="374"/>
    </location>
</feature>
<feature type="compositionally biased region" description="Polar residues" evidence="2">
    <location>
        <begin position="35"/>
        <end position="45"/>
    </location>
</feature>
<evidence type="ECO:0000313" key="4">
    <source>
        <dbReference type="WBParaSite" id="L893_g10733.t1"/>
    </source>
</evidence>
<feature type="compositionally biased region" description="Pro residues" evidence="2">
    <location>
        <begin position="196"/>
        <end position="212"/>
    </location>
</feature>
<name>A0A1I7XXX5_9BILA</name>
<reference evidence="4" key="1">
    <citation type="submission" date="2016-11" db="UniProtKB">
        <authorList>
            <consortium name="WormBaseParasite"/>
        </authorList>
    </citation>
    <scope>IDENTIFICATION</scope>
</reference>
<feature type="compositionally biased region" description="Basic and acidic residues" evidence="2">
    <location>
        <begin position="1"/>
        <end position="33"/>
    </location>
</feature>
<evidence type="ECO:0000256" key="2">
    <source>
        <dbReference type="SAM" id="MobiDB-lite"/>
    </source>
</evidence>
<feature type="compositionally biased region" description="Basic and acidic residues" evidence="2">
    <location>
        <begin position="64"/>
        <end position="73"/>
    </location>
</feature>
<feature type="compositionally biased region" description="Basic and acidic residues" evidence="2">
    <location>
        <begin position="81"/>
        <end position="98"/>
    </location>
</feature>
<evidence type="ECO:0000313" key="3">
    <source>
        <dbReference type="Proteomes" id="UP000095287"/>
    </source>
</evidence>
<feature type="compositionally biased region" description="Polar residues" evidence="2">
    <location>
        <begin position="218"/>
        <end position="236"/>
    </location>
</feature>
<evidence type="ECO:0000256" key="1">
    <source>
        <dbReference type="SAM" id="Coils"/>
    </source>
</evidence>
<dbReference type="Proteomes" id="UP000095287">
    <property type="component" value="Unplaced"/>
</dbReference>
<proteinExistence type="predicted"/>
<feature type="region of interest" description="Disordered" evidence="2">
    <location>
        <begin position="1"/>
        <end position="114"/>
    </location>
</feature>
<accession>A0A1I7XXX5</accession>
<protein>
    <submittedName>
        <fullName evidence="4">Btz domain-containing protein</fullName>
    </submittedName>
</protein>
<feature type="compositionally biased region" description="Basic and acidic residues" evidence="2">
    <location>
        <begin position="130"/>
        <end position="163"/>
    </location>
</feature>
<keyword evidence="1" id="KW-0175">Coiled coil</keyword>
<feature type="region of interest" description="Disordered" evidence="2">
    <location>
        <begin position="130"/>
        <end position="236"/>
    </location>
</feature>
<dbReference type="AlphaFoldDB" id="A0A1I7XXX5"/>
<organism evidence="3 4">
    <name type="scientific">Steinernema glaseri</name>
    <dbReference type="NCBI Taxonomy" id="37863"/>
    <lineage>
        <taxon>Eukaryota</taxon>
        <taxon>Metazoa</taxon>
        <taxon>Ecdysozoa</taxon>
        <taxon>Nematoda</taxon>
        <taxon>Chromadorea</taxon>
        <taxon>Rhabditida</taxon>
        <taxon>Tylenchina</taxon>
        <taxon>Panagrolaimomorpha</taxon>
        <taxon>Strongyloidoidea</taxon>
        <taxon>Steinernematidae</taxon>
        <taxon>Steinernema</taxon>
    </lineage>
</organism>
<sequence>MARDDRRADRNTNWRPRSRWDSDVNWRTDRGRNYDYNSRPVSTPDRSYRPYRDNYPPTHYYNGFRRETPREEASYSDADMEIPKKNWRTSDADMELPKKNWRTSSDPEMELPKKKPVKKLTLLEKLKLTRKDKVLNDAEKTKSTSDVSKEPDKSAKALADLKRTISMPLNREKVYQQPTAKELQEERYKAFRPVQPVDPPPVNRPGRPPAPPGLGKRNFSQSSPAVCRSTAPTQSQEDLQAYLRRALSPTGCASSSSSRIPRTETITLSEQPSCSLSANQYIKKIKMETVEVAPPITIKEEPVVLTEPVVLGEAGPSEPSEPNKVENKYLEQLWKISVDENDTITEIFDVKKQIAELMAKLNESEARLERIKMEKHALLSINGASKSPPSSSSTRR</sequence>
<keyword evidence="3" id="KW-1185">Reference proteome</keyword>